<accession>A0A1H2FGR8</accession>
<reference evidence="4" key="1">
    <citation type="submission" date="2016-10" db="EMBL/GenBank/DDBJ databases">
        <authorList>
            <person name="Varghese N."/>
            <person name="Submissions S."/>
        </authorList>
    </citation>
    <scope>NUCLEOTIDE SEQUENCE [LARGE SCALE GENOMIC DNA]</scope>
    <source>
        <strain evidence="4">CECT 8338</strain>
    </source>
</reference>
<organism evidence="3 4">
    <name type="scientific">Halopseudomonas salegens</name>
    <dbReference type="NCBI Taxonomy" id="1434072"/>
    <lineage>
        <taxon>Bacteria</taxon>
        <taxon>Pseudomonadati</taxon>
        <taxon>Pseudomonadota</taxon>
        <taxon>Gammaproteobacteria</taxon>
        <taxon>Pseudomonadales</taxon>
        <taxon>Pseudomonadaceae</taxon>
        <taxon>Halopseudomonas</taxon>
    </lineage>
</organism>
<keyword evidence="3" id="KW-0560">Oxidoreductase</keyword>
<gene>
    <name evidence="3" type="ORF">SAMN05216210_1549</name>
</gene>
<dbReference type="InterPro" id="IPR051332">
    <property type="entry name" value="Fosfomycin_Res_Enzymes"/>
</dbReference>
<evidence type="ECO:0000313" key="4">
    <source>
        <dbReference type="Proteomes" id="UP000243924"/>
    </source>
</evidence>
<dbReference type="Pfam" id="PF00903">
    <property type="entry name" value="Glyoxalase"/>
    <property type="match status" value="1"/>
</dbReference>
<dbReference type="PROSITE" id="PS51819">
    <property type="entry name" value="VOC"/>
    <property type="match status" value="1"/>
</dbReference>
<dbReference type="InterPro" id="IPR004360">
    <property type="entry name" value="Glyas_Fos-R_dOase_dom"/>
</dbReference>
<dbReference type="Proteomes" id="UP000243924">
    <property type="component" value="Chromosome I"/>
</dbReference>
<dbReference type="CDD" id="cd07244">
    <property type="entry name" value="FosA"/>
    <property type="match status" value="1"/>
</dbReference>
<dbReference type="PROSITE" id="PS00934">
    <property type="entry name" value="GLYOXALASE_I_1"/>
    <property type="match status" value="1"/>
</dbReference>
<evidence type="ECO:0000256" key="1">
    <source>
        <dbReference type="ARBA" id="ARBA00022723"/>
    </source>
</evidence>
<dbReference type="InterPro" id="IPR018146">
    <property type="entry name" value="Glyoxalase_1_CS"/>
</dbReference>
<dbReference type="AlphaFoldDB" id="A0A1H2FGR8"/>
<dbReference type="GO" id="GO:0051213">
    <property type="term" value="F:dioxygenase activity"/>
    <property type="evidence" value="ECO:0007669"/>
    <property type="project" value="UniProtKB-KW"/>
</dbReference>
<dbReference type="OrthoDB" id="4265398at2"/>
<dbReference type="SUPFAM" id="SSF54593">
    <property type="entry name" value="Glyoxalase/Bleomycin resistance protein/Dihydroxybiphenyl dioxygenase"/>
    <property type="match status" value="1"/>
</dbReference>
<dbReference type="RefSeq" id="WP_092385718.1">
    <property type="nucleotide sequence ID" value="NZ_LT629787.1"/>
</dbReference>
<keyword evidence="4" id="KW-1185">Reference proteome</keyword>
<dbReference type="Gene3D" id="3.10.180.10">
    <property type="entry name" value="2,3-Dihydroxybiphenyl 1,2-Dioxygenase, domain 1"/>
    <property type="match status" value="1"/>
</dbReference>
<dbReference type="STRING" id="1434072.SAMN05216210_1549"/>
<keyword evidence="1" id="KW-0479">Metal-binding</keyword>
<sequence length="132" mass="14847">MITGINHITFSVRDLTASIAFYRDLMGMKLHVFWDTGAYLSAGDTWLCLSLGEPEPAKDYTHIAFSVGDQELAALRNKLQQAGVREWQQNTSEGDSLYLLDPNGHRLELHCGTLQSRLAELEMSPYKGLVWC</sequence>
<keyword evidence="3" id="KW-0223">Dioxygenase</keyword>
<evidence type="ECO:0000259" key="2">
    <source>
        <dbReference type="PROSITE" id="PS51819"/>
    </source>
</evidence>
<evidence type="ECO:0000313" key="3">
    <source>
        <dbReference type="EMBL" id="SDU06561.1"/>
    </source>
</evidence>
<dbReference type="PANTHER" id="PTHR36113:SF6">
    <property type="entry name" value="FOSFOMYCIN RESISTANCE PROTEIN FOSX"/>
    <property type="match status" value="1"/>
</dbReference>
<feature type="domain" description="VOC" evidence="2">
    <location>
        <begin position="4"/>
        <end position="112"/>
    </location>
</feature>
<dbReference type="EMBL" id="LT629787">
    <property type="protein sequence ID" value="SDU06561.1"/>
    <property type="molecule type" value="Genomic_DNA"/>
</dbReference>
<dbReference type="PANTHER" id="PTHR36113">
    <property type="entry name" value="LYASE, PUTATIVE-RELATED-RELATED"/>
    <property type="match status" value="1"/>
</dbReference>
<protein>
    <submittedName>
        <fullName evidence="3">Catechol 2,3-dioxygenase</fullName>
    </submittedName>
</protein>
<dbReference type="NCBIfam" id="NF000496">
    <property type="entry name" value="Fos_GSH"/>
    <property type="match status" value="1"/>
</dbReference>
<dbReference type="InterPro" id="IPR029068">
    <property type="entry name" value="Glyas_Bleomycin-R_OHBP_Dase"/>
</dbReference>
<dbReference type="InterPro" id="IPR037523">
    <property type="entry name" value="VOC_core"/>
</dbReference>
<dbReference type="GO" id="GO:0004462">
    <property type="term" value="F:lactoylglutathione lyase activity"/>
    <property type="evidence" value="ECO:0007669"/>
    <property type="project" value="InterPro"/>
</dbReference>
<dbReference type="GO" id="GO:0046872">
    <property type="term" value="F:metal ion binding"/>
    <property type="evidence" value="ECO:0007669"/>
    <property type="project" value="UniProtKB-KW"/>
</dbReference>
<proteinExistence type="predicted"/>
<name>A0A1H2FGR8_9GAMM</name>